<feature type="binding site" evidence="6">
    <location>
        <begin position="326"/>
        <end position="330"/>
    </location>
    <ligand>
        <name>ATP</name>
        <dbReference type="ChEBI" id="CHEBI:30616"/>
    </ligand>
</feature>
<dbReference type="PIRSF" id="PIRSF000722">
    <property type="entry name" value="Acetate_prop_kin"/>
    <property type="match status" value="1"/>
</dbReference>
<protein>
    <recommendedName>
        <fullName evidence="6">Acetate kinase</fullName>
        <ecNumber evidence="6">2.7.2.1</ecNumber>
    </recommendedName>
    <alternativeName>
        <fullName evidence="6">Acetokinase</fullName>
    </alternativeName>
</protein>
<evidence type="ECO:0000256" key="7">
    <source>
        <dbReference type="RuleBase" id="RU003835"/>
    </source>
</evidence>
<dbReference type="InterPro" id="IPR043129">
    <property type="entry name" value="ATPase_NBD"/>
</dbReference>
<dbReference type="HAMAP" id="MF_00020">
    <property type="entry name" value="Acetate_kinase"/>
    <property type="match status" value="1"/>
</dbReference>
<comment type="subcellular location">
    <subcellularLocation>
        <location evidence="6">Cytoplasm</location>
    </subcellularLocation>
</comment>
<feature type="binding site" evidence="6">
    <location>
        <begin position="278"/>
        <end position="280"/>
    </location>
    <ligand>
        <name>ATP</name>
        <dbReference type="ChEBI" id="CHEBI:30616"/>
    </ligand>
</feature>
<feature type="site" description="Transition state stabilizer" evidence="6">
    <location>
        <position position="238"/>
    </location>
</feature>
<feature type="active site" description="Proton donor/acceptor" evidence="6">
    <location>
        <position position="145"/>
    </location>
</feature>
<evidence type="ECO:0000256" key="2">
    <source>
        <dbReference type="ARBA" id="ARBA00022679"/>
    </source>
</evidence>
<organism evidence="8 9">
    <name type="scientific">Legionella cardiaca</name>
    <dbReference type="NCBI Taxonomy" id="1071983"/>
    <lineage>
        <taxon>Bacteria</taxon>
        <taxon>Pseudomonadati</taxon>
        <taxon>Pseudomonadota</taxon>
        <taxon>Gammaproteobacteria</taxon>
        <taxon>Legionellales</taxon>
        <taxon>Legionellaceae</taxon>
        <taxon>Legionella</taxon>
    </lineage>
</organism>
<dbReference type="EMBL" id="CP119078">
    <property type="protein sequence ID" value="WED44364.1"/>
    <property type="molecule type" value="Genomic_DNA"/>
</dbReference>
<evidence type="ECO:0000256" key="6">
    <source>
        <dbReference type="HAMAP-Rule" id="MF_00020"/>
    </source>
</evidence>
<reference evidence="8 9" key="1">
    <citation type="submission" date="2023-02" db="EMBL/GenBank/DDBJ databases">
        <title>Genome Sequence of L. cardiaca H63T.</title>
        <authorList>
            <person name="Lopez A.E."/>
            <person name="Cianciotto N.P."/>
        </authorList>
    </citation>
    <scope>NUCLEOTIDE SEQUENCE [LARGE SCALE GENOMIC DNA]</scope>
    <source>
        <strain evidence="8 9">H63</strain>
    </source>
</reference>
<evidence type="ECO:0000256" key="4">
    <source>
        <dbReference type="ARBA" id="ARBA00022777"/>
    </source>
</evidence>
<evidence type="ECO:0000313" key="8">
    <source>
        <dbReference type="EMBL" id="WED44364.1"/>
    </source>
</evidence>
<comment type="similarity">
    <text evidence="1 6 7">Belongs to the acetokinase family.</text>
</comment>
<feature type="binding site" evidence="6">
    <location>
        <position position="88"/>
    </location>
    <ligand>
        <name>substrate</name>
    </ligand>
</feature>
<comment type="subunit">
    <text evidence="6">Homodimer.</text>
</comment>
<dbReference type="InterPro" id="IPR023865">
    <property type="entry name" value="Aliphatic_acid_kinase_CS"/>
</dbReference>
<keyword evidence="9" id="KW-1185">Reference proteome</keyword>
<feature type="binding site" evidence="6">
    <location>
        <begin position="205"/>
        <end position="209"/>
    </location>
    <ligand>
        <name>ATP</name>
        <dbReference type="ChEBI" id="CHEBI:30616"/>
    </ligand>
</feature>
<keyword evidence="2 6" id="KW-0808">Transferase</keyword>
<proteinExistence type="inferred from homology"/>
<evidence type="ECO:0000256" key="5">
    <source>
        <dbReference type="ARBA" id="ARBA00022840"/>
    </source>
</evidence>
<dbReference type="EC" id="2.7.2.1" evidence="6"/>
<feature type="site" description="Transition state stabilizer" evidence="6">
    <location>
        <position position="177"/>
    </location>
</feature>
<feature type="binding site" evidence="6">
    <location>
        <position position="14"/>
    </location>
    <ligand>
        <name>ATP</name>
        <dbReference type="ChEBI" id="CHEBI:30616"/>
    </ligand>
</feature>
<keyword evidence="6" id="KW-0479">Metal-binding</keyword>
<evidence type="ECO:0000313" key="9">
    <source>
        <dbReference type="Proteomes" id="UP001222087"/>
    </source>
</evidence>
<evidence type="ECO:0000256" key="1">
    <source>
        <dbReference type="ARBA" id="ARBA00008748"/>
    </source>
</evidence>
<dbReference type="Pfam" id="PF00871">
    <property type="entry name" value="Acetate_kinase"/>
    <property type="match status" value="1"/>
</dbReference>
<comment type="catalytic activity">
    <reaction evidence="6">
        <text>acetate + ATP = acetyl phosphate + ADP</text>
        <dbReference type="Rhea" id="RHEA:11352"/>
        <dbReference type="ChEBI" id="CHEBI:22191"/>
        <dbReference type="ChEBI" id="CHEBI:30089"/>
        <dbReference type="ChEBI" id="CHEBI:30616"/>
        <dbReference type="ChEBI" id="CHEBI:456216"/>
        <dbReference type="EC" id="2.7.2.1"/>
    </reaction>
</comment>
<evidence type="ECO:0000256" key="3">
    <source>
        <dbReference type="ARBA" id="ARBA00022741"/>
    </source>
</evidence>
<accession>A0ABY8AXA1</accession>
<dbReference type="SUPFAM" id="SSF53067">
    <property type="entry name" value="Actin-like ATPase domain"/>
    <property type="match status" value="2"/>
</dbReference>
<dbReference type="PANTHER" id="PTHR21060:SF15">
    <property type="entry name" value="ACETATE KINASE-RELATED"/>
    <property type="match status" value="1"/>
</dbReference>
<comment type="pathway">
    <text evidence="6">Metabolic intermediate biosynthesis; acetyl-CoA biosynthesis; acetyl-CoA from acetate: step 1/2.</text>
</comment>
<keyword evidence="6" id="KW-0460">Magnesium</keyword>
<comment type="cofactor">
    <cofactor evidence="6">
        <name>Mg(2+)</name>
        <dbReference type="ChEBI" id="CHEBI:18420"/>
    </cofactor>
    <cofactor evidence="6">
        <name>Mn(2+)</name>
        <dbReference type="ChEBI" id="CHEBI:29035"/>
    </cofactor>
    <text evidence="6">Mg(2+). Can also accept Mn(2+).</text>
</comment>
<dbReference type="NCBIfam" id="TIGR00016">
    <property type="entry name" value="ackA"/>
    <property type="match status" value="1"/>
</dbReference>
<dbReference type="InterPro" id="IPR004372">
    <property type="entry name" value="Ac/propionate_kinase"/>
</dbReference>
<feature type="binding site" evidence="6">
    <location>
        <position position="7"/>
    </location>
    <ligand>
        <name>Mg(2+)</name>
        <dbReference type="ChEBI" id="CHEBI:18420"/>
    </ligand>
</feature>
<keyword evidence="4 6" id="KW-0418">Kinase</keyword>
<keyword evidence="3 6" id="KW-0547">Nucleotide-binding</keyword>
<keyword evidence="5 6" id="KW-0067">ATP-binding</keyword>
<keyword evidence="6" id="KW-0963">Cytoplasm</keyword>
<gene>
    <name evidence="6" type="primary">ackA</name>
    <name evidence="8" type="ORF">PXX05_06135</name>
</gene>
<comment type="function">
    <text evidence="6">Catalyzes the formation of acetyl phosphate from acetate and ATP. Can also catalyze the reverse reaction.</text>
</comment>
<dbReference type="PANTHER" id="PTHR21060">
    <property type="entry name" value="ACETATE KINASE"/>
    <property type="match status" value="1"/>
</dbReference>
<dbReference type="RefSeq" id="WP_275090182.1">
    <property type="nucleotide sequence ID" value="NZ_CP119078.1"/>
</dbReference>
<dbReference type="Gene3D" id="3.30.420.40">
    <property type="match status" value="2"/>
</dbReference>
<feature type="binding site" evidence="6">
    <location>
        <position position="379"/>
    </location>
    <ligand>
        <name>Mg(2+)</name>
        <dbReference type="ChEBI" id="CHEBI:18420"/>
    </ligand>
</feature>
<sequence>MNVLTLNAGSSSIKYKAFKVENQQVQPLVFGLIEGIGEIEGQWHHNDTKGIKESIQSRFLNHEEAFTALATKLKQELDKYPIEGVGHRVVHGGNDYFLPTIVTPEVLEKIRELSQLAPIHNPINALGIQFAQQHFRDAVHIAVFDSGFHHSIPPHIHQYAINMDVAKNYQIRRYGFHGINHEYVARVAAAHLNKPLEKCNFINLHLGNGASACLVKQGQSFDTSMGMTPLAGLIMGTRCGDIDPAIPLYLQYQGMTTEEVDNLLNKQSGLKGIAQENDMRRLIERALADDKAAVLAIEMYVYSLQKIIGAYSSQISTLDALIFTGGVGENAALIREKVLASLKHLNFELDLEKNLDRSESSCRDISASGKPIFVIRGDEEALIAQKVEDIVVKLHT</sequence>
<dbReference type="GO" id="GO:0008776">
    <property type="term" value="F:acetate kinase activity"/>
    <property type="evidence" value="ECO:0007669"/>
    <property type="project" value="UniProtKB-EC"/>
</dbReference>
<dbReference type="PROSITE" id="PS01075">
    <property type="entry name" value="ACETATE_KINASE_1"/>
    <property type="match status" value="1"/>
</dbReference>
<dbReference type="InterPro" id="IPR000890">
    <property type="entry name" value="Aliphatic_acid_kin_short-chain"/>
</dbReference>
<dbReference type="Proteomes" id="UP001222087">
    <property type="component" value="Chromosome"/>
</dbReference>
<dbReference type="PRINTS" id="PR00471">
    <property type="entry name" value="ACETATEKNASE"/>
</dbReference>
<name>A0ABY8AXA1_9GAMM</name>